<name>A4G5V0_HERAR</name>
<dbReference type="eggNOG" id="COG3803">
    <property type="taxonomic scope" value="Bacteria"/>
</dbReference>
<reference evidence="1 2" key="1">
    <citation type="journal article" date="2007" name="PLoS Genet.">
        <title>A tale of two oxidation states: bacterial colonization of arsenic-rich environments.</title>
        <authorList>
            <person name="Muller D."/>
            <person name="Medigue C."/>
            <person name="Koechler S."/>
            <person name="Barbe V."/>
            <person name="Barakat M."/>
            <person name="Talla E."/>
            <person name="Bonnefoy V."/>
            <person name="Krin E."/>
            <person name="Arsene-Ploetze F."/>
            <person name="Carapito C."/>
            <person name="Chandler M."/>
            <person name="Cournoyer B."/>
            <person name="Cruveiller S."/>
            <person name="Dossat C."/>
            <person name="Duval S."/>
            <person name="Heymann M."/>
            <person name="Leize E."/>
            <person name="Lieutaud A."/>
            <person name="Lievremont D."/>
            <person name="Makita Y."/>
            <person name="Mangenot S."/>
            <person name="Nitschke W."/>
            <person name="Ortet P."/>
            <person name="Perdrial N."/>
            <person name="Schoepp B."/>
            <person name="Siguier N."/>
            <person name="Simeonova D.D."/>
            <person name="Rouy Z."/>
            <person name="Segurens B."/>
            <person name="Turlin E."/>
            <person name="Vallenet D."/>
            <person name="Van Dorsselaer A."/>
            <person name="Weiss S."/>
            <person name="Weissenbach J."/>
            <person name="Lett M.C."/>
            <person name="Danchin A."/>
            <person name="Bertin P.N."/>
        </authorList>
    </citation>
    <scope>NUCLEOTIDE SEQUENCE [LARGE SCALE GENOMIC DNA]</scope>
    <source>
        <strain evidence="2">ULPAs1</strain>
    </source>
</reference>
<dbReference type="Gene3D" id="1.20.58.320">
    <property type="entry name" value="TPR-like"/>
    <property type="match status" value="1"/>
</dbReference>
<organism evidence="1 2">
    <name type="scientific">Herminiimonas arsenicoxydans</name>
    <dbReference type="NCBI Taxonomy" id="204773"/>
    <lineage>
        <taxon>Bacteria</taxon>
        <taxon>Pseudomonadati</taxon>
        <taxon>Pseudomonadota</taxon>
        <taxon>Betaproteobacteria</taxon>
        <taxon>Burkholderiales</taxon>
        <taxon>Oxalobacteraceae</taxon>
        <taxon>Herminiimonas</taxon>
    </lineage>
</organism>
<dbReference type="Pfam" id="PF06041">
    <property type="entry name" value="DUF924"/>
    <property type="match status" value="1"/>
</dbReference>
<dbReference type="InterPro" id="IPR011990">
    <property type="entry name" value="TPR-like_helical_dom_sf"/>
</dbReference>
<accession>A4G5V0</accession>
<dbReference type="Gene3D" id="1.25.40.10">
    <property type="entry name" value="Tetratricopeptide repeat domain"/>
    <property type="match status" value="1"/>
</dbReference>
<protein>
    <recommendedName>
        <fullName evidence="3">Transmembrane protein</fullName>
    </recommendedName>
</protein>
<dbReference type="HOGENOM" id="CLU_065010_2_1_4"/>
<dbReference type="InterPro" id="IPR010323">
    <property type="entry name" value="DUF924"/>
</dbReference>
<dbReference type="KEGG" id="har:HEAR1730"/>
<keyword evidence="2" id="KW-1185">Reference proteome</keyword>
<evidence type="ECO:0008006" key="3">
    <source>
        <dbReference type="Google" id="ProtNLM"/>
    </source>
</evidence>
<proteinExistence type="predicted"/>
<dbReference type="OrthoDB" id="7593450at2"/>
<dbReference type="STRING" id="204773.HEAR1730"/>
<evidence type="ECO:0000313" key="1">
    <source>
        <dbReference type="EMBL" id="CAL61887.1"/>
    </source>
</evidence>
<dbReference type="SUPFAM" id="SSF48452">
    <property type="entry name" value="TPR-like"/>
    <property type="match status" value="1"/>
</dbReference>
<dbReference type="AlphaFoldDB" id="A4G5V0"/>
<dbReference type="PANTHER" id="PTHR23004:SF7">
    <property type="entry name" value="DUF924-DOMAIN-CONTAINING PROTEIN"/>
    <property type="match status" value="1"/>
</dbReference>
<sequence>METAESILAFWFGADSDDARTAEQKKQLWWAKDSAADQEISTRFSACTAAAAQGALDEWRADPRGLLALILLTDQFPRNMYRGLPASFSFDAQALRWCKQALEQGDDHRLRPIERVFLYLPLEHSESLADQEQAVELFQQLCNEVPADQQAVFAGFRDFAIRHRDIIARFGRFPHRNAILGRTSTADEQAFLQTAGSSF</sequence>
<dbReference type="Proteomes" id="UP000006697">
    <property type="component" value="Chromosome"/>
</dbReference>
<dbReference type="PANTHER" id="PTHR23004">
    <property type="entry name" value="DOUBLECORTIN DOMAIN CONTAINING 2"/>
    <property type="match status" value="1"/>
</dbReference>
<gene>
    <name evidence="1" type="ordered locus">HEAR1730</name>
</gene>
<dbReference type="EMBL" id="CU207211">
    <property type="protein sequence ID" value="CAL61887.1"/>
    <property type="molecule type" value="Genomic_DNA"/>
</dbReference>
<evidence type="ECO:0000313" key="2">
    <source>
        <dbReference type="Proteomes" id="UP000006697"/>
    </source>
</evidence>